<name>A0A2P5XE02_GOSBA</name>
<evidence type="ECO:0000313" key="1">
    <source>
        <dbReference type="EMBL" id="PPS01551.1"/>
    </source>
</evidence>
<dbReference type="AlphaFoldDB" id="A0A2P5XE02"/>
<gene>
    <name evidence="1" type="ORF">GOBAR_AA19105</name>
</gene>
<dbReference type="OrthoDB" id="962061at2759"/>
<organism evidence="1 2">
    <name type="scientific">Gossypium barbadense</name>
    <name type="common">Sea Island cotton</name>
    <name type="synonym">Hibiscus barbadensis</name>
    <dbReference type="NCBI Taxonomy" id="3634"/>
    <lineage>
        <taxon>Eukaryota</taxon>
        <taxon>Viridiplantae</taxon>
        <taxon>Streptophyta</taxon>
        <taxon>Embryophyta</taxon>
        <taxon>Tracheophyta</taxon>
        <taxon>Spermatophyta</taxon>
        <taxon>Magnoliopsida</taxon>
        <taxon>eudicotyledons</taxon>
        <taxon>Gunneridae</taxon>
        <taxon>Pentapetalae</taxon>
        <taxon>rosids</taxon>
        <taxon>malvids</taxon>
        <taxon>Malvales</taxon>
        <taxon>Malvaceae</taxon>
        <taxon>Malvoideae</taxon>
        <taxon>Gossypium</taxon>
    </lineage>
</organism>
<proteinExistence type="predicted"/>
<protein>
    <submittedName>
        <fullName evidence="1">Uncharacterized protein</fullName>
    </submittedName>
</protein>
<sequence length="93" mass="10560">MGQVTQDYQMSFEMYGFLPTREAIGAPKLACDLNYMPLFKIQGKPGEEFTTAYEEAMTGPYTSKDWWGGIVSIDRRVFHELIPCPEKCIVAIT</sequence>
<dbReference type="Proteomes" id="UP000239757">
    <property type="component" value="Unassembled WGS sequence"/>
</dbReference>
<evidence type="ECO:0000313" key="2">
    <source>
        <dbReference type="Proteomes" id="UP000239757"/>
    </source>
</evidence>
<dbReference type="EMBL" id="KZ665096">
    <property type="protein sequence ID" value="PPS01551.1"/>
    <property type="molecule type" value="Genomic_DNA"/>
</dbReference>
<accession>A0A2P5XE02</accession>
<reference evidence="1 2" key="1">
    <citation type="submission" date="2015-01" db="EMBL/GenBank/DDBJ databases">
        <title>Genome of allotetraploid Gossypium barbadense reveals genomic plasticity and fiber elongation in cotton evolution.</title>
        <authorList>
            <person name="Chen X."/>
            <person name="Liu X."/>
            <person name="Zhao B."/>
            <person name="Zheng H."/>
            <person name="Hu Y."/>
            <person name="Lu G."/>
            <person name="Yang C."/>
            <person name="Chen J."/>
            <person name="Shan C."/>
            <person name="Zhang L."/>
            <person name="Zhou Y."/>
            <person name="Wang L."/>
            <person name="Guo W."/>
            <person name="Bai Y."/>
            <person name="Ruan J."/>
            <person name="Shangguan X."/>
            <person name="Mao Y."/>
            <person name="Jiang J."/>
            <person name="Zhu Y."/>
            <person name="Lei J."/>
            <person name="Kang H."/>
            <person name="Chen S."/>
            <person name="He X."/>
            <person name="Wang R."/>
            <person name="Wang Y."/>
            <person name="Chen J."/>
            <person name="Wang L."/>
            <person name="Yu S."/>
            <person name="Wang B."/>
            <person name="Wei J."/>
            <person name="Song S."/>
            <person name="Lu X."/>
            <person name="Gao Z."/>
            <person name="Gu W."/>
            <person name="Deng X."/>
            <person name="Ma D."/>
            <person name="Wang S."/>
            <person name="Liang W."/>
            <person name="Fang L."/>
            <person name="Cai C."/>
            <person name="Zhu X."/>
            <person name="Zhou B."/>
            <person name="Zhang Y."/>
            <person name="Chen Z."/>
            <person name="Xu S."/>
            <person name="Zhu R."/>
            <person name="Wang S."/>
            <person name="Zhang T."/>
            <person name="Zhao G."/>
        </authorList>
    </citation>
    <scope>NUCLEOTIDE SEQUENCE [LARGE SCALE GENOMIC DNA]</scope>
    <source>
        <strain evidence="2">cv. Xinhai21</strain>
        <tissue evidence="1">Leaf</tissue>
    </source>
</reference>